<sequence>MRIVSLNVWGGRVYSKLAEFLEGKKTGVDIFCFQEVLDANSKTGNEAKATKQSYQGTEFEEVQDLYGRLENVLTGFRGFLSASYSEGSEKLAMFVRNGIEADVRTAWAHKQIRVLYGGKPFEVGSIMQYAKISNDNGTCFIANVHGLWQGGGKEDTPERIEQSRNILRIMSSFGERKILCGDFNLDISTESVHMLEQETVNLVKEFKINSTRSALAPSSKGRFADYIFASDKIKINKFNVLNDVVSDHLPLYVDFE</sequence>
<reference evidence="2 3" key="1">
    <citation type="journal article" date="2009" name="Genome Biol.">
        <title>Community-wide analysis of microbial genome sequence signatures.</title>
        <authorList>
            <person name="Dick G.J."/>
            <person name="Andersson A.F."/>
            <person name="Baker B.J."/>
            <person name="Simmons S.L."/>
            <person name="Thomas B.C."/>
            <person name="Yelton A.P."/>
            <person name="Banfield J.F."/>
        </authorList>
    </citation>
    <scope>NUCLEOTIDE SEQUENCE [LARGE SCALE GENOMIC DNA]</scope>
    <source>
        <strain evidence="2">ARMAN-2</strain>
    </source>
</reference>
<dbReference type="Proteomes" id="UP000332487">
    <property type="component" value="Unassembled WGS sequence"/>
</dbReference>
<keyword evidence="2" id="KW-0255">Endonuclease</keyword>
<protein>
    <submittedName>
        <fullName evidence="2">Endonuclease/exonuclease/phosphatase</fullName>
    </submittedName>
</protein>
<dbReference type="InterPro" id="IPR005135">
    <property type="entry name" value="Endo/exonuclease/phosphatase"/>
</dbReference>
<name>C7DIJ7_MICA2</name>
<dbReference type="AlphaFoldDB" id="C7DIJ7"/>
<keyword evidence="2" id="KW-0540">Nuclease</keyword>
<dbReference type="InterPro" id="IPR036691">
    <property type="entry name" value="Endo/exonu/phosph_ase_sf"/>
</dbReference>
<dbReference type="GO" id="GO:0004519">
    <property type="term" value="F:endonuclease activity"/>
    <property type="evidence" value="ECO:0007669"/>
    <property type="project" value="UniProtKB-KW"/>
</dbReference>
<evidence type="ECO:0000313" key="3">
    <source>
        <dbReference type="Proteomes" id="UP000332487"/>
    </source>
</evidence>
<dbReference type="Pfam" id="PF03372">
    <property type="entry name" value="Exo_endo_phos"/>
    <property type="match status" value="1"/>
</dbReference>
<evidence type="ECO:0000259" key="1">
    <source>
        <dbReference type="Pfam" id="PF03372"/>
    </source>
</evidence>
<evidence type="ECO:0000313" key="2">
    <source>
        <dbReference type="EMBL" id="EET89771.1"/>
    </source>
</evidence>
<keyword evidence="2" id="KW-0378">Hydrolase</keyword>
<feature type="domain" description="Endonuclease/exonuclease/phosphatase" evidence="1">
    <location>
        <begin position="5"/>
        <end position="248"/>
    </location>
</feature>
<organism evidence="2 3">
    <name type="scientific">Candidatus Micrarchaeum acidiphilum ARMAN-2</name>
    <dbReference type="NCBI Taxonomy" id="425595"/>
    <lineage>
        <taxon>Archaea</taxon>
        <taxon>Candidatus Micrarchaeota</taxon>
        <taxon>Candidatus Micrarchaeia</taxon>
        <taxon>Candidatus Micrarchaeales</taxon>
        <taxon>Candidatus Micrarchaeaceae</taxon>
        <taxon>Candidatus Micrarchaeum</taxon>
    </lineage>
</organism>
<dbReference type="GO" id="GO:0004527">
    <property type="term" value="F:exonuclease activity"/>
    <property type="evidence" value="ECO:0007669"/>
    <property type="project" value="UniProtKB-KW"/>
</dbReference>
<keyword evidence="3" id="KW-1185">Reference proteome</keyword>
<dbReference type="EMBL" id="GG697241">
    <property type="protein sequence ID" value="EET89771.1"/>
    <property type="molecule type" value="Genomic_DNA"/>
</dbReference>
<accession>C7DIJ7</accession>
<dbReference type="Gene3D" id="3.60.10.10">
    <property type="entry name" value="Endonuclease/exonuclease/phosphatase"/>
    <property type="match status" value="1"/>
</dbReference>
<dbReference type="SUPFAM" id="SSF56219">
    <property type="entry name" value="DNase I-like"/>
    <property type="match status" value="1"/>
</dbReference>
<gene>
    <name evidence="2" type="ORF">UNLARM2_0885</name>
</gene>
<proteinExistence type="predicted"/>
<reference evidence="2 3" key="2">
    <citation type="journal article" date="2010" name="Proc. Natl. Acad. Sci. U.S.A.">
        <title>Enigmatic, ultrasmall, uncultivated Archaea.</title>
        <authorList>
            <person name="Baker B.J."/>
            <person name="Comolli L.R."/>
            <person name="Dick G.J."/>
            <person name="Hauser L.J."/>
            <person name="Hyatt D."/>
            <person name="Dill B.D."/>
            <person name="Land M.L."/>
            <person name="Verberkmoes N.C."/>
            <person name="Hettich R.L."/>
            <person name="Banfield J.F."/>
        </authorList>
    </citation>
    <scope>NUCLEOTIDE SEQUENCE [LARGE SCALE GENOMIC DNA]</scope>
    <source>
        <strain evidence="2">ARMAN-2</strain>
    </source>
</reference>